<dbReference type="InterPro" id="IPR001011">
    <property type="entry name" value="Acid_Pase_classA_bac"/>
</dbReference>
<dbReference type="RefSeq" id="WP_339584978.1">
    <property type="nucleotide sequence ID" value="NZ_JBBHJZ010000001.1"/>
</dbReference>
<dbReference type="InterPro" id="IPR036938">
    <property type="entry name" value="PAP2/HPO_sf"/>
</dbReference>
<dbReference type="Pfam" id="PF01569">
    <property type="entry name" value="PAP2"/>
    <property type="match status" value="1"/>
</dbReference>
<dbReference type="InterPro" id="IPR000326">
    <property type="entry name" value="PAP2/HPO"/>
</dbReference>
<dbReference type="PIRSF" id="PIRSF000897">
    <property type="entry name" value="Acid_Ptase_ClsA"/>
    <property type="match status" value="1"/>
</dbReference>
<dbReference type="SMART" id="SM00014">
    <property type="entry name" value="acidPPc"/>
    <property type="match status" value="1"/>
</dbReference>
<name>A0ABU8RPX9_9SPHN</name>
<evidence type="ECO:0000313" key="4">
    <source>
        <dbReference type="EMBL" id="MEJ5975001.1"/>
    </source>
</evidence>
<protein>
    <recommendedName>
        <fullName evidence="1">Acid phosphatase</fullName>
        <ecNumber evidence="1">3.1.3.2</ecNumber>
    </recommendedName>
</protein>
<keyword evidence="5" id="KW-1185">Reference proteome</keyword>
<comment type="caution">
    <text evidence="4">The sequence shown here is derived from an EMBL/GenBank/DDBJ whole genome shotgun (WGS) entry which is preliminary data.</text>
</comment>
<dbReference type="EMBL" id="JBBHJZ010000001">
    <property type="protein sequence ID" value="MEJ5975001.1"/>
    <property type="molecule type" value="Genomic_DNA"/>
</dbReference>
<feature type="domain" description="Phosphatidic acid phosphatase type 2/haloperoxidase" evidence="3">
    <location>
        <begin position="110"/>
        <end position="221"/>
    </location>
</feature>
<accession>A0ABU8RPX9</accession>
<reference evidence="4 5" key="1">
    <citation type="submission" date="2024-03" db="EMBL/GenBank/DDBJ databases">
        <authorList>
            <person name="Jo J.-H."/>
        </authorList>
    </citation>
    <scope>NUCLEOTIDE SEQUENCE [LARGE SCALE GENOMIC DNA]</scope>
    <source>
        <strain evidence="4 5">PS1R-30</strain>
    </source>
</reference>
<dbReference type="SUPFAM" id="SSF48317">
    <property type="entry name" value="Acid phosphatase/Vanadium-dependent haloperoxidase"/>
    <property type="match status" value="1"/>
</dbReference>
<proteinExistence type="inferred from homology"/>
<evidence type="ECO:0000256" key="2">
    <source>
        <dbReference type="SAM" id="MobiDB-lite"/>
    </source>
</evidence>
<evidence type="ECO:0000313" key="5">
    <source>
        <dbReference type="Proteomes" id="UP001361239"/>
    </source>
</evidence>
<comment type="similarity">
    <text evidence="1">Belongs to the class A bacterial acid phosphatase family.</text>
</comment>
<dbReference type="EC" id="3.1.3.2" evidence="1"/>
<dbReference type="CDD" id="cd03397">
    <property type="entry name" value="PAP2_acid_phosphatase"/>
    <property type="match status" value="1"/>
</dbReference>
<evidence type="ECO:0000256" key="1">
    <source>
        <dbReference type="PIRNR" id="PIRNR000897"/>
    </source>
</evidence>
<dbReference type="Gene3D" id="1.20.144.10">
    <property type="entry name" value="Phosphatidic acid phosphatase type 2/haloperoxidase"/>
    <property type="match status" value="1"/>
</dbReference>
<organism evidence="4 5">
    <name type="scientific">Novosphingobium anseongense</name>
    <dbReference type="NCBI Taxonomy" id="3133436"/>
    <lineage>
        <taxon>Bacteria</taxon>
        <taxon>Pseudomonadati</taxon>
        <taxon>Pseudomonadota</taxon>
        <taxon>Alphaproteobacteria</taxon>
        <taxon>Sphingomonadales</taxon>
        <taxon>Sphingomonadaceae</taxon>
        <taxon>Novosphingobium</taxon>
    </lineage>
</organism>
<keyword evidence="1" id="KW-0378">Hydrolase</keyword>
<dbReference type="Proteomes" id="UP001361239">
    <property type="component" value="Unassembled WGS sequence"/>
</dbReference>
<gene>
    <name evidence="4" type="ORF">WG901_00005</name>
</gene>
<feature type="region of interest" description="Disordered" evidence="2">
    <location>
        <begin position="1"/>
        <end position="24"/>
    </location>
</feature>
<dbReference type="PRINTS" id="PR00483">
    <property type="entry name" value="BACPHPHTASE"/>
</dbReference>
<evidence type="ECO:0000259" key="3">
    <source>
        <dbReference type="SMART" id="SM00014"/>
    </source>
</evidence>
<sequence>MDASQAAERAPQVGTPTMAGVPIPAKRPTPYLAADELPDGLLLVPPPPKPGSAAQARDLEGAKQAIAQRGSARWVLATSDADLFTPTSTGTMSCAAGRQIDAEATPATYNLLFRAAIDFSNSTASAKDHYKRPRPFMENGGPSCTPDAERYLRLNGSYPSGHSAIGYGWGLVLAELIPARTTALVARARAFGDSRRVCNVHWLSDIEEGRVTATATFVRLQTNSAFTADLDAARRELSTLPPVAMKRDCAAEIAALAAE</sequence>
<comment type="catalytic activity">
    <reaction evidence="1">
        <text>a phosphate monoester + H2O = an alcohol + phosphate</text>
        <dbReference type="Rhea" id="RHEA:15017"/>
        <dbReference type="ChEBI" id="CHEBI:15377"/>
        <dbReference type="ChEBI" id="CHEBI:30879"/>
        <dbReference type="ChEBI" id="CHEBI:43474"/>
        <dbReference type="ChEBI" id="CHEBI:67140"/>
        <dbReference type="EC" id="3.1.3.2"/>
    </reaction>
</comment>